<evidence type="ECO:0000313" key="3">
    <source>
        <dbReference type="EMBL" id="SEO88862.1"/>
    </source>
</evidence>
<dbReference type="SUPFAM" id="SSF56281">
    <property type="entry name" value="Metallo-hydrolase/oxidoreductase"/>
    <property type="match status" value="1"/>
</dbReference>
<dbReference type="CDD" id="cd16278">
    <property type="entry name" value="metallo-hydrolase-like_MBL-fold"/>
    <property type="match status" value="1"/>
</dbReference>
<dbReference type="Proteomes" id="UP000181951">
    <property type="component" value="Unassembled WGS sequence"/>
</dbReference>
<evidence type="ECO:0000259" key="2">
    <source>
        <dbReference type="SMART" id="SM00849"/>
    </source>
</evidence>
<dbReference type="EMBL" id="FODD01000051">
    <property type="protein sequence ID" value="SEO88862.1"/>
    <property type="molecule type" value="Genomic_DNA"/>
</dbReference>
<feature type="domain" description="Metallo-beta-lactamase" evidence="2">
    <location>
        <begin position="74"/>
        <end position="239"/>
    </location>
</feature>
<evidence type="ECO:0000313" key="4">
    <source>
        <dbReference type="Proteomes" id="UP000181951"/>
    </source>
</evidence>
<reference evidence="3 4" key="1">
    <citation type="submission" date="2016-10" db="EMBL/GenBank/DDBJ databases">
        <authorList>
            <person name="de Groot N.N."/>
        </authorList>
    </citation>
    <scope>NUCLEOTIDE SEQUENCE [LARGE SCALE GENOMIC DNA]</scope>
    <source>
        <strain evidence="3 4">CGMCC 4.2026</strain>
    </source>
</reference>
<proteinExistence type="predicted"/>
<dbReference type="InterPro" id="IPR036866">
    <property type="entry name" value="RibonucZ/Hydroxyglut_hydro"/>
</dbReference>
<name>A0A1H8TD91_9ACTN</name>
<dbReference type="Gene3D" id="3.60.15.10">
    <property type="entry name" value="Ribonuclease Z/Hydroxyacylglutathione hydrolase-like"/>
    <property type="match status" value="1"/>
</dbReference>
<dbReference type="InterPro" id="IPR041516">
    <property type="entry name" value="LACTB2_WH"/>
</dbReference>
<dbReference type="InterPro" id="IPR036388">
    <property type="entry name" value="WH-like_DNA-bd_sf"/>
</dbReference>
<evidence type="ECO:0000256" key="1">
    <source>
        <dbReference type="SAM" id="MobiDB-lite"/>
    </source>
</evidence>
<dbReference type="AlphaFoldDB" id="A0A1H8TD91"/>
<keyword evidence="4" id="KW-1185">Reference proteome</keyword>
<accession>A0A1H8TD91</accession>
<dbReference type="Gene3D" id="1.10.10.10">
    <property type="entry name" value="Winged helix-like DNA-binding domain superfamily/Winged helix DNA-binding domain"/>
    <property type="match status" value="1"/>
</dbReference>
<dbReference type="STRING" id="310780.SAMN05216267_105136"/>
<dbReference type="InterPro" id="IPR001279">
    <property type="entry name" value="Metallo-B-lactamas"/>
</dbReference>
<dbReference type="PANTHER" id="PTHR23131">
    <property type="entry name" value="ENDORIBONUCLEASE LACTB2"/>
    <property type="match status" value="1"/>
</dbReference>
<dbReference type="Pfam" id="PF17778">
    <property type="entry name" value="WHD_BLACT"/>
    <property type="match status" value="1"/>
</dbReference>
<dbReference type="Pfam" id="PF00753">
    <property type="entry name" value="Lactamase_B"/>
    <property type="match status" value="1"/>
</dbReference>
<protein>
    <submittedName>
        <fullName evidence="3">Glyoxylase, beta-lactamase superfamily II</fullName>
    </submittedName>
</protein>
<dbReference type="SMART" id="SM00849">
    <property type="entry name" value="Lactamase_B"/>
    <property type="match status" value="1"/>
</dbReference>
<sequence>MTEVTPPGRPGPDGRPDRSGPSAAGRHGQGQPLHRPQGQPPVPPGRPLDTVGGRATERALCVLAPNPSPMTLDGTNTWIVAEPDSELAVVIDPGPLDEAHLANVVATAERLGKRVALTLLTHGHPDHAEGAARFAELTRTPVRALDPALRLGDEGLTAGDTVTTGGLELRVLPTPGHTADSLSFQLPADAAVLTGDTVLGRGTTVVAYPDGRLGDYLDSLRRLQALTADGGVDTVLPGHGPVLADARGAVEFYLAHRAHRLAQVETAVESGLRTASEVVAHVYADVDRSLWPAAELSVHAQLDYLREHGLIELP</sequence>
<organism evidence="3 4">
    <name type="scientific">Actinacidiphila rubida</name>
    <dbReference type="NCBI Taxonomy" id="310780"/>
    <lineage>
        <taxon>Bacteria</taxon>
        <taxon>Bacillati</taxon>
        <taxon>Actinomycetota</taxon>
        <taxon>Actinomycetes</taxon>
        <taxon>Kitasatosporales</taxon>
        <taxon>Streptomycetaceae</taxon>
        <taxon>Actinacidiphila</taxon>
    </lineage>
</organism>
<dbReference type="InterPro" id="IPR050662">
    <property type="entry name" value="Sec-metab_biosynth-thioest"/>
</dbReference>
<feature type="region of interest" description="Disordered" evidence="1">
    <location>
        <begin position="1"/>
        <end position="52"/>
    </location>
</feature>
<gene>
    <name evidence="3" type="ORF">SAMN05216267_105136</name>
</gene>
<dbReference type="PANTHER" id="PTHR23131:SF0">
    <property type="entry name" value="ENDORIBONUCLEASE LACTB2"/>
    <property type="match status" value="1"/>
</dbReference>